<keyword evidence="7 16" id="KW-0812">Transmembrane</keyword>
<evidence type="ECO:0000256" key="12">
    <source>
        <dbReference type="ARBA" id="ARBA00023128"/>
    </source>
</evidence>
<dbReference type="EC" id="7.1.1.2" evidence="3"/>
<evidence type="ECO:0000256" key="6">
    <source>
        <dbReference type="ARBA" id="ARBA00022660"/>
    </source>
</evidence>
<evidence type="ECO:0000256" key="2">
    <source>
        <dbReference type="ARBA" id="ARBA00005698"/>
    </source>
</evidence>
<comment type="catalytic activity">
    <reaction evidence="15">
        <text>a ubiquinone + NADH + 5 H(+)(in) = a ubiquinol + NAD(+) + 4 H(+)(out)</text>
        <dbReference type="Rhea" id="RHEA:29091"/>
        <dbReference type="Rhea" id="RHEA-COMP:9565"/>
        <dbReference type="Rhea" id="RHEA-COMP:9566"/>
        <dbReference type="ChEBI" id="CHEBI:15378"/>
        <dbReference type="ChEBI" id="CHEBI:16389"/>
        <dbReference type="ChEBI" id="CHEBI:17976"/>
        <dbReference type="ChEBI" id="CHEBI:57540"/>
        <dbReference type="ChEBI" id="CHEBI:57945"/>
        <dbReference type="EC" id="7.1.1.2"/>
    </reaction>
</comment>
<evidence type="ECO:0000256" key="4">
    <source>
        <dbReference type="ARBA" id="ARBA00021095"/>
    </source>
</evidence>
<dbReference type="InterPro" id="IPR050269">
    <property type="entry name" value="ComplexI_Subunit6"/>
</dbReference>
<feature type="transmembrane region" description="Helical" evidence="16">
    <location>
        <begin position="46"/>
        <end position="66"/>
    </location>
</feature>
<dbReference type="GO" id="GO:0031966">
    <property type="term" value="C:mitochondrial membrane"/>
    <property type="evidence" value="ECO:0007669"/>
    <property type="project" value="UniProtKB-SubCell"/>
</dbReference>
<keyword evidence="11" id="KW-0520">NAD</keyword>
<proteinExistence type="inferred from homology"/>
<evidence type="ECO:0000256" key="8">
    <source>
        <dbReference type="ARBA" id="ARBA00022967"/>
    </source>
</evidence>
<accession>A0A8F0L9C8</accession>
<reference evidence="17" key="1">
    <citation type="submission" date="2020-09" db="EMBL/GenBank/DDBJ databases">
        <title>Comparison of mitochondrial genomes from two species of Nitidulidae and support for its phylogenetic relationships.</title>
        <authorList>
            <person name="Chen X."/>
        </authorList>
    </citation>
    <scope>NUCLEOTIDE SEQUENCE</scope>
</reference>
<gene>
    <name evidence="17" type="primary">ND6</name>
</gene>
<evidence type="ECO:0000256" key="7">
    <source>
        <dbReference type="ARBA" id="ARBA00022692"/>
    </source>
</evidence>
<keyword evidence="12 17" id="KW-0496">Mitochondrion</keyword>
<evidence type="ECO:0000256" key="5">
    <source>
        <dbReference type="ARBA" id="ARBA00022448"/>
    </source>
</evidence>
<dbReference type="PANTHER" id="PTHR11435">
    <property type="entry name" value="NADH UBIQUINONE OXIDOREDUCTASE SUBUNIT ND6"/>
    <property type="match status" value="1"/>
</dbReference>
<evidence type="ECO:0000313" key="17">
    <source>
        <dbReference type="EMBL" id="QWL15076.1"/>
    </source>
</evidence>
<comment type="subcellular location">
    <subcellularLocation>
        <location evidence="1">Mitochondrion membrane</location>
        <topology evidence="1">Multi-pass membrane protein</topology>
    </subcellularLocation>
</comment>
<keyword evidence="9" id="KW-0249">Electron transport</keyword>
<evidence type="ECO:0000256" key="16">
    <source>
        <dbReference type="SAM" id="Phobius"/>
    </source>
</evidence>
<keyword evidence="8" id="KW-1278">Translocase</keyword>
<keyword evidence="10 16" id="KW-1133">Transmembrane helix</keyword>
<organism evidence="17">
    <name type="scientific">Epuraea sp</name>
    <dbReference type="NCBI Taxonomy" id="2789194"/>
    <lineage>
        <taxon>Eukaryota</taxon>
        <taxon>Metazoa</taxon>
        <taxon>Ecdysozoa</taxon>
        <taxon>Arthropoda</taxon>
        <taxon>Hexapoda</taxon>
        <taxon>Insecta</taxon>
        <taxon>Pterygota</taxon>
        <taxon>Neoptera</taxon>
        <taxon>Endopterygota</taxon>
        <taxon>Coleoptera</taxon>
        <taxon>Polyphaga</taxon>
        <taxon>Cucujiformia</taxon>
        <taxon>Nitidulidae</taxon>
        <taxon>Carpophilinae</taxon>
        <taxon>Epuraea</taxon>
    </lineage>
</organism>
<feature type="transmembrane region" description="Helical" evidence="16">
    <location>
        <begin position="78"/>
        <end position="103"/>
    </location>
</feature>
<evidence type="ECO:0000256" key="10">
    <source>
        <dbReference type="ARBA" id="ARBA00022989"/>
    </source>
</evidence>
<evidence type="ECO:0000256" key="14">
    <source>
        <dbReference type="ARBA" id="ARBA00031019"/>
    </source>
</evidence>
<dbReference type="AlphaFoldDB" id="A0A8F0L9C8"/>
<evidence type="ECO:0000256" key="3">
    <source>
        <dbReference type="ARBA" id="ARBA00012944"/>
    </source>
</evidence>
<name>A0A8F0L9C8_9CUCU</name>
<evidence type="ECO:0000256" key="1">
    <source>
        <dbReference type="ARBA" id="ARBA00004225"/>
    </source>
</evidence>
<evidence type="ECO:0000256" key="11">
    <source>
        <dbReference type="ARBA" id="ARBA00023027"/>
    </source>
</evidence>
<comment type="similarity">
    <text evidence="2">Belongs to the complex I subunit 6 family.</text>
</comment>
<dbReference type="PANTHER" id="PTHR11435:SF1">
    <property type="entry name" value="NADH-UBIQUINONE OXIDOREDUCTASE CHAIN 6"/>
    <property type="match status" value="1"/>
</dbReference>
<evidence type="ECO:0000256" key="9">
    <source>
        <dbReference type="ARBA" id="ARBA00022982"/>
    </source>
</evidence>
<dbReference type="EMBL" id="MW044619">
    <property type="protein sequence ID" value="QWL15076.1"/>
    <property type="molecule type" value="Genomic_DNA"/>
</dbReference>
<feature type="transmembrane region" description="Helical" evidence="16">
    <location>
        <begin position="135"/>
        <end position="156"/>
    </location>
</feature>
<sequence>MNFLFSICLSLSFIFIFLNHPLSLGMILLIQTIIVSLISGKLSYNYWFSYILFLVMIGGLLILFIYMTSITSNKKFKFSFKLFSLIIYLSIMTLFILSINQFIFNNFSINMDMTNFIMNKSNSYSSIKFFNNPNYMIMIMIFNYLLITLIAVTKISKTEKGPLRQKF</sequence>
<evidence type="ECO:0000256" key="13">
    <source>
        <dbReference type="ARBA" id="ARBA00023136"/>
    </source>
</evidence>
<keyword evidence="5" id="KW-0813">Transport</keyword>
<geneLocation type="mitochondrion" evidence="17"/>
<keyword evidence="13 16" id="KW-0472">Membrane</keyword>
<dbReference type="GO" id="GO:0008137">
    <property type="term" value="F:NADH dehydrogenase (ubiquinone) activity"/>
    <property type="evidence" value="ECO:0007669"/>
    <property type="project" value="UniProtKB-EC"/>
</dbReference>
<keyword evidence="6" id="KW-0679">Respiratory chain</keyword>
<evidence type="ECO:0000256" key="15">
    <source>
        <dbReference type="ARBA" id="ARBA00049551"/>
    </source>
</evidence>
<protein>
    <recommendedName>
        <fullName evidence="4">NADH-ubiquinone oxidoreductase chain 6</fullName>
        <ecNumber evidence="3">7.1.1.2</ecNumber>
    </recommendedName>
    <alternativeName>
        <fullName evidence="14">NADH dehydrogenase subunit 6</fullName>
    </alternativeName>
</protein>